<evidence type="ECO:0000313" key="2">
    <source>
        <dbReference type="EMBL" id="KGQ19440.1"/>
    </source>
</evidence>
<evidence type="ECO:0008006" key="4">
    <source>
        <dbReference type="Google" id="ProtNLM"/>
    </source>
</evidence>
<keyword evidence="1" id="KW-1133">Transmembrane helix</keyword>
<keyword evidence="3" id="KW-1185">Reference proteome</keyword>
<name>A0A0A2WMC6_9GAMM</name>
<dbReference type="OrthoDB" id="5493434at2"/>
<dbReference type="Proteomes" id="UP000030518">
    <property type="component" value="Unassembled WGS sequence"/>
</dbReference>
<gene>
    <name evidence="2" type="ORF">LF41_3093</name>
</gene>
<feature type="transmembrane region" description="Helical" evidence="1">
    <location>
        <begin position="258"/>
        <end position="280"/>
    </location>
</feature>
<keyword evidence="1" id="KW-0812">Transmembrane</keyword>
<proteinExistence type="predicted"/>
<dbReference type="AlphaFoldDB" id="A0A0A2WMC6"/>
<feature type="transmembrane region" description="Helical" evidence="1">
    <location>
        <begin position="63"/>
        <end position="86"/>
    </location>
</feature>
<dbReference type="EMBL" id="JRKJ01000008">
    <property type="protein sequence ID" value="KGQ19440.1"/>
    <property type="molecule type" value="Genomic_DNA"/>
</dbReference>
<accession>A0A0A2WMC6</accession>
<keyword evidence="1" id="KW-0472">Membrane</keyword>
<dbReference type="STRING" id="1300345.LF41_3093"/>
<dbReference type="PATRIC" id="fig|1300345.3.peg.1631"/>
<evidence type="ECO:0000313" key="3">
    <source>
        <dbReference type="Proteomes" id="UP000030518"/>
    </source>
</evidence>
<comment type="caution">
    <text evidence="2">The sequence shown here is derived from an EMBL/GenBank/DDBJ whole genome shotgun (WGS) entry which is preliminary data.</text>
</comment>
<feature type="transmembrane region" description="Helical" evidence="1">
    <location>
        <begin position="179"/>
        <end position="199"/>
    </location>
</feature>
<protein>
    <recommendedName>
        <fullName evidence="4">Transmembrane protein</fullName>
    </recommendedName>
</protein>
<feature type="transmembrane region" description="Helical" evidence="1">
    <location>
        <begin position="352"/>
        <end position="373"/>
    </location>
</feature>
<feature type="transmembrane region" description="Helical" evidence="1">
    <location>
        <begin position="30"/>
        <end position="51"/>
    </location>
</feature>
<dbReference type="RefSeq" id="WP_036168477.1">
    <property type="nucleotide sequence ID" value="NZ_JRKJ01000008.1"/>
</dbReference>
<sequence>MISDSFSLLRGGPVYRLLHWLGALRAGVPTAPLVLGVLVLVSFVPLMVFAGMDGMLWPSADRIALLGDHAVIARLLVAVPILVLGARPCDEVLHSAVRYIGRSGLIEKSSREAFDRLVHHGHALRDSYAPEAICALIAVLSAFSTDARFSHVPGFTHWATEGGALTKAGEWFAIVSAPAFRFVALVWVWRFALWSYWLWRFSRLRLALFAAHPDGAGGLGFFGPGQAWFAILTLAGSTILCGNALVQMEYAHVPLQSFQWELLGCVAGSVAVVFAPLLFLMKPLVRARRHGMHALGVLGQAASRAFAAHWDQADVARSGESLLESPNPSAIADFTAMYGTARTMAVIPVNKLSLLSVALASALPIVPLVLHAVSIDELLRRLLGALA</sequence>
<evidence type="ECO:0000256" key="1">
    <source>
        <dbReference type="SAM" id="Phobius"/>
    </source>
</evidence>
<reference evidence="2 3" key="1">
    <citation type="submission" date="2014-09" db="EMBL/GenBank/DDBJ databases">
        <title>Genome sequences of Lysobacter dokdonensis DS-58.</title>
        <authorList>
            <person name="Kim J.F."/>
            <person name="Kwak M.-J."/>
        </authorList>
    </citation>
    <scope>NUCLEOTIDE SEQUENCE [LARGE SCALE GENOMIC DNA]</scope>
    <source>
        <strain evidence="2 3">DS-58</strain>
    </source>
</reference>
<organism evidence="2 3">
    <name type="scientific">Lysobacter dokdonensis DS-58</name>
    <dbReference type="NCBI Taxonomy" id="1300345"/>
    <lineage>
        <taxon>Bacteria</taxon>
        <taxon>Pseudomonadati</taxon>
        <taxon>Pseudomonadota</taxon>
        <taxon>Gammaproteobacteria</taxon>
        <taxon>Lysobacterales</taxon>
        <taxon>Lysobacteraceae</taxon>
        <taxon>Noviluteimonas</taxon>
    </lineage>
</organism>
<dbReference type="eggNOG" id="ENOG502ZAJ4">
    <property type="taxonomic scope" value="Bacteria"/>
</dbReference>